<gene>
    <name evidence="1" type="ORF">ACFFUU_12265</name>
</gene>
<dbReference type="Proteomes" id="UP001589576">
    <property type="component" value="Unassembled WGS sequence"/>
</dbReference>
<reference evidence="1 2" key="1">
    <citation type="submission" date="2024-09" db="EMBL/GenBank/DDBJ databases">
        <authorList>
            <person name="Sun Q."/>
            <person name="Mori K."/>
        </authorList>
    </citation>
    <scope>NUCLEOTIDE SEQUENCE [LARGE SCALE GENOMIC DNA]</scope>
    <source>
        <strain evidence="1 2">CECT 8460</strain>
    </source>
</reference>
<protein>
    <submittedName>
        <fullName evidence="1">Uncharacterized protein</fullName>
    </submittedName>
</protein>
<dbReference type="EMBL" id="JBHMFB010000029">
    <property type="protein sequence ID" value="MFB9090382.1"/>
    <property type="molecule type" value="Genomic_DNA"/>
</dbReference>
<dbReference type="RefSeq" id="WP_290285347.1">
    <property type="nucleotide sequence ID" value="NZ_JAUFQN010000019.1"/>
</dbReference>
<sequence length="129" mass="14682">MKTLFAISFFVALLWQSVFQLTYIGYWEINKEKIAKTECINRFKPMMHCNGKCQLYRELKKAADEEAENNKLPVAVLKIKTLDTFIAMPSNWQLNTISITKPSLSFCTATKGLSPGYTLSLKKPPQTLA</sequence>
<evidence type="ECO:0000313" key="2">
    <source>
        <dbReference type="Proteomes" id="UP001589576"/>
    </source>
</evidence>
<proteinExistence type="predicted"/>
<organism evidence="1 2">
    <name type="scientific">Flavobacterium paronense</name>
    <dbReference type="NCBI Taxonomy" id="1392775"/>
    <lineage>
        <taxon>Bacteria</taxon>
        <taxon>Pseudomonadati</taxon>
        <taxon>Bacteroidota</taxon>
        <taxon>Flavobacteriia</taxon>
        <taxon>Flavobacteriales</taxon>
        <taxon>Flavobacteriaceae</taxon>
        <taxon>Flavobacterium</taxon>
    </lineage>
</organism>
<evidence type="ECO:0000313" key="1">
    <source>
        <dbReference type="EMBL" id="MFB9090382.1"/>
    </source>
</evidence>
<accession>A0ABV5GH13</accession>
<comment type="caution">
    <text evidence="1">The sequence shown here is derived from an EMBL/GenBank/DDBJ whole genome shotgun (WGS) entry which is preliminary data.</text>
</comment>
<keyword evidence="2" id="KW-1185">Reference proteome</keyword>
<name>A0ABV5GH13_9FLAO</name>